<accession>A0A1S1NZT7</accession>
<keyword evidence="3" id="KW-0804">Transcription</keyword>
<evidence type="ECO:0000313" key="4">
    <source>
        <dbReference type="EMBL" id="QEL10472.1"/>
    </source>
</evidence>
<gene>
    <name evidence="4" type="ORF">FY550_04510</name>
</gene>
<sequence length="198" mass="21275">MTDTKLSGRGRPRGFDIDEALETGQRLFHAHGYEGVSLAMLTEALGIKPPSFYKAFGSKAEFFARVLEHYGHSSSALTLKACLHSEHPPIQALAALLENAAHIYGRDPEQRGCLVLETACGSDQSESTALARYTAEQGQAQIREFIARTHPQAADQVTDYVISTLCGLSASARKGMSEARLVQVAQAATAGLEKLLAS</sequence>
<keyword evidence="5" id="KW-1185">Reference proteome</keyword>
<evidence type="ECO:0000313" key="5">
    <source>
        <dbReference type="Proteomes" id="UP000322553"/>
    </source>
</evidence>
<dbReference type="PROSITE" id="PS50977">
    <property type="entry name" value="HTH_TETR_2"/>
    <property type="match status" value="1"/>
</dbReference>
<reference evidence="4 5" key="1">
    <citation type="submission" date="2019-08" db="EMBL/GenBank/DDBJ databases">
        <title>Complete genome sequence of Kushneria sp. YCWA18, a halophilic phosphate-solubilizing bacterium isolated from Daqiao saltern in China.</title>
        <authorList>
            <person name="Du G.-X."/>
            <person name="Qu L.-Y."/>
        </authorList>
    </citation>
    <scope>NUCLEOTIDE SEQUENCE [LARGE SCALE GENOMIC DNA]</scope>
    <source>
        <strain evidence="4 5">YCWA18</strain>
    </source>
</reference>
<evidence type="ECO:0000256" key="2">
    <source>
        <dbReference type="ARBA" id="ARBA00023125"/>
    </source>
</evidence>
<dbReference type="Pfam" id="PF00440">
    <property type="entry name" value="TetR_N"/>
    <property type="match status" value="1"/>
</dbReference>
<evidence type="ECO:0000256" key="3">
    <source>
        <dbReference type="ARBA" id="ARBA00023163"/>
    </source>
</evidence>
<dbReference type="KEGG" id="kuy:FY550_04510"/>
<dbReference type="SUPFAM" id="SSF48498">
    <property type="entry name" value="Tetracyclin repressor-like, C-terminal domain"/>
    <property type="match status" value="1"/>
</dbReference>
<dbReference type="InterPro" id="IPR036271">
    <property type="entry name" value="Tet_transcr_reg_TetR-rel_C_sf"/>
</dbReference>
<proteinExistence type="predicted"/>
<dbReference type="PANTHER" id="PTHR47506">
    <property type="entry name" value="TRANSCRIPTIONAL REGULATORY PROTEIN"/>
    <property type="match status" value="1"/>
</dbReference>
<dbReference type="InterPro" id="IPR009057">
    <property type="entry name" value="Homeodomain-like_sf"/>
</dbReference>
<dbReference type="STRING" id="657387.BH688_00765"/>
<dbReference type="Gene3D" id="1.10.10.60">
    <property type="entry name" value="Homeodomain-like"/>
    <property type="match status" value="1"/>
</dbReference>
<dbReference type="OrthoDB" id="270177at2"/>
<dbReference type="EMBL" id="CP043420">
    <property type="protein sequence ID" value="QEL10472.1"/>
    <property type="molecule type" value="Genomic_DNA"/>
</dbReference>
<name>A0A1S1NZT7_9GAMM</name>
<dbReference type="InterPro" id="IPR001647">
    <property type="entry name" value="HTH_TetR"/>
</dbReference>
<dbReference type="RefSeq" id="WP_070976010.1">
    <property type="nucleotide sequence ID" value="NZ_CP043420.1"/>
</dbReference>
<dbReference type="Proteomes" id="UP000322553">
    <property type="component" value="Chromosome"/>
</dbReference>
<dbReference type="AlphaFoldDB" id="A0A1S1NZT7"/>
<dbReference type="SUPFAM" id="SSF46689">
    <property type="entry name" value="Homeodomain-like"/>
    <property type="match status" value="1"/>
</dbReference>
<dbReference type="PANTHER" id="PTHR47506:SF1">
    <property type="entry name" value="HTH-TYPE TRANSCRIPTIONAL REGULATOR YJDC"/>
    <property type="match status" value="1"/>
</dbReference>
<dbReference type="GO" id="GO:0003677">
    <property type="term" value="F:DNA binding"/>
    <property type="evidence" value="ECO:0007669"/>
    <property type="project" value="UniProtKB-UniRule"/>
</dbReference>
<protein>
    <submittedName>
        <fullName evidence="4">TetR/AcrR family transcriptional regulator</fullName>
    </submittedName>
</protein>
<organism evidence="4 5">
    <name type="scientific">Kushneria phosphatilytica</name>
    <dbReference type="NCBI Taxonomy" id="657387"/>
    <lineage>
        <taxon>Bacteria</taxon>
        <taxon>Pseudomonadati</taxon>
        <taxon>Pseudomonadota</taxon>
        <taxon>Gammaproteobacteria</taxon>
        <taxon>Oceanospirillales</taxon>
        <taxon>Halomonadaceae</taxon>
        <taxon>Kushneria</taxon>
    </lineage>
</organism>
<keyword evidence="1" id="KW-0805">Transcription regulation</keyword>
<dbReference type="Gene3D" id="1.10.357.10">
    <property type="entry name" value="Tetracycline Repressor, domain 2"/>
    <property type="match status" value="1"/>
</dbReference>
<evidence type="ECO:0000256" key="1">
    <source>
        <dbReference type="ARBA" id="ARBA00023015"/>
    </source>
</evidence>
<keyword evidence="2" id="KW-0238">DNA-binding</keyword>